<evidence type="ECO:0000256" key="3">
    <source>
        <dbReference type="ARBA" id="ARBA00022723"/>
    </source>
</evidence>
<evidence type="ECO:0000256" key="2">
    <source>
        <dbReference type="ARBA" id="ARBA00022448"/>
    </source>
</evidence>
<gene>
    <name evidence="8" type="ORF">SLINC_6897</name>
</gene>
<dbReference type="PANTHER" id="PTHR36923:SF3">
    <property type="entry name" value="FERREDOXIN"/>
    <property type="match status" value="1"/>
</dbReference>
<evidence type="ECO:0000256" key="7">
    <source>
        <dbReference type="ARBA" id="ARBA00023291"/>
    </source>
</evidence>
<organism evidence="8 9">
    <name type="scientific">Streptomyces lincolnensis</name>
    <dbReference type="NCBI Taxonomy" id="1915"/>
    <lineage>
        <taxon>Bacteria</taxon>
        <taxon>Bacillati</taxon>
        <taxon>Actinomycetota</taxon>
        <taxon>Actinomycetes</taxon>
        <taxon>Kitasatosporales</taxon>
        <taxon>Streptomycetaceae</taxon>
        <taxon>Streptomyces</taxon>
    </lineage>
</organism>
<dbReference type="InterPro" id="IPR010693">
    <property type="entry name" value="Divergent_4Fe-4S_mono-cluster"/>
</dbReference>
<keyword evidence="5" id="KW-0408">Iron</keyword>
<evidence type="ECO:0000313" key="8">
    <source>
        <dbReference type="EMBL" id="ANS69121.1"/>
    </source>
</evidence>
<evidence type="ECO:0000256" key="6">
    <source>
        <dbReference type="ARBA" id="ARBA00023014"/>
    </source>
</evidence>
<keyword evidence="6" id="KW-0411">Iron-sulfur</keyword>
<keyword evidence="9" id="KW-1185">Reference proteome</keyword>
<evidence type="ECO:0000256" key="4">
    <source>
        <dbReference type="ARBA" id="ARBA00022982"/>
    </source>
</evidence>
<evidence type="ECO:0000256" key="1">
    <source>
        <dbReference type="ARBA" id="ARBA00001927"/>
    </source>
</evidence>
<dbReference type="SUPFAM" id="SSF54862">
    <property type="entry name" value="4Fe-4S ferredoxins"/>
    <property type="match status" value="1"/>
</dbReference>
<keyword evidence="3" id="KW-0479">Metal-binding</keyword>
<accession>A0A1B1MKL1</accession>
<dbReference type="Proteomes" id="UP000092598">
    <property type="component" value="Chromosome"/>
</dbReference>
<dbReference type="KEGG" id="sls:SLINC_6897"/>
<dbReference type="EMBL" id="CP016438">
    <property type="protein sequence ID" value="ANS69121.1"/>
    <property type="molecule type" value="Genomic_DNA"/>
</dbReference>
<keyword evidence="7" id="KW-0003">3Fe-4S</keyword>
<dbReference type="AlphaFoldDB" id="A0A1B1MKL1"/>
<dbReference type="GO" id="GO:0046872">
    <property type="term" value="F:metal ion binding"/>
    <property type="evidence" value="ECO:0007669"/>
    <property type="project" value="UniProtKB-KW"/>
</dbReference>
<evidence type="ECO:0000313" key="9">
    <source>
        <dbReference type="Proteomes" id="UP000092598"/>
    </source>
</evidence>
<evidence type="ECO:0000256" key="5">
    <source>
        <dbReference type="ARBA" id="ARBA00023004"/>
    </source>
</evidence>
<dbReference type="InterPro" id="IPR051269">
    <property type="entry name" value="Fe-S_cluster_ET"/>
</dbReference>
<dbReference type="OrthoDB" id="9803319at2"/>
<name>A0A1B1MKL1_STRLN</name>
<dbReference type="RefSeq" id="WP_067446095.1">
    <property type="nucleotide sequence ID" value="NZ_CP016438.1"/>
</dbReference>
<proteinExistence type="predicted"/>
<dbReference type="GO" id="GO:0051538">
    <property type="term" value="F:3 iron, 4 sulfur cluster binding"/>
    <property type="evidence" value="ECO:0007669"/>
    <property type="project" value="UniProtKB-KW"/>
</dbReference>
<keyword evidence="2" id="KW-0813">Transport</keyword>
<dbReference type="Gene3D" id="3.30.70.20">
    <property type="match status" value="1"/>
</dbReference>
<comment type="cofactor">
    <cofactor evidence="1">
        <name>[3Fe-4S] cluster</name>
        <dbReference type="ChEBI" id="CHEBI:21137"/>
    </cofactor>
</comment>
<keyword evidence="4" id="KW-0249">Electron transport</keyword>
<dbReference type="PANTHER" id="PTHR36923">
    <property type="entry name" value="FERREDOXIN"/>
    <property type="match status" value="1"/>
</dbReference>
<dbReference type="STRING" id="1915.SLINC_6897"/>
<protein>
    <submittedName>
        <fullName evidence="8">Uncharacterized protein</fullName>
    </submittedName>
</protein>
<sequence>MSGAAVRITGDPEVCTGAGQCVLTDPAMFAQDDRGVVELRTHRAEGARVPRAREAVFLCPSGALSIVED</sequence>
<dbReference type="Pfam" id="PF06902">
    <property type="entry name" value="Fer4_19"/>
    <property type="match status" value="1"/>
</dbReference>
<reference evidence="8 9" key="1">
    <citation type="submission" date="2016-07" db="EMBL/GenBank/DDBJ databases">
        <title>Enhancement of antibiotic productionsby engineered nitrateutilization in actinobacteria.</title>
        <authorList>
            <person name="Meng S.C."/>
        </authorList>
    </citation>
    <scope>NUCLEOTIDE SEQUENCE [LARGE SCALE GENOMIC DNA]</scope>
    <source>
        <strain evidence="8 9">NRRL 2936</strain>
    </source>
</reference>